<evidence type="ECO:0000313" key="5">
    <source>
        <dbReference type="Proteomes" id="UP000009097"/>
    </source>
</evidence>
<dbReference type="GO" id="GO:0042149">
    <property type="term" value="P:cellular response to glucose starvation"/>
    <property type="evidence" value="ECO:0007669"/>
    <property type="project" value="TreeGrafter"/>
</dbReference>
<dbReference type="EMBL" id="DS231725">
    <property type="protein sequence ID" value="KNB18401.1"/>
    <property type="molecule type" value="Genomic_DNA"/>
</dbReference>
<organism evidence="4 5">
    <name type="scientific">Fusarium oxysporum f. sp. lycopersici (strain 4287 / CBS 123668 / FGSC 9935 / NRRL 34936)</name>
    <name type="common">Fusarium vascular wilt of tomato</name>
    <dbReference type="NCBI Taxonomy" id="426428"/>
    <lineage>
        <taxon>Eukaryota</taxon>
        <taxon>Fungi</taxon>
        <taxon>Dikarya</taxon>
        <taxon>Ascomycota</taxon>
        <taxon>Pezizomycotina</taxon>
        <taxon>Sordariomycetes</taxon>
        <taxon>Hypocreomycetidae</taxon>
        <taxon>Hypocreales</taxon>
        <taxon>Nectriaceae</taxon>
        <taxon>Fusarium</taxon>
        <taxon>Fusarium oxysporum species complex</taxon>
    </lineage>
</organism>
<dbReference type="RefSeq" id="XP_018256446.1">
    <property type="nucleotide sequence ID" value="XM_018402619.1"/>
</dbReference>
<feature type="compositionally biased region" description="Polar residues" evidence="1">
    <location>
        <begin position="267"/>
        <end position="286"/>
    </location>
</feature>
<dbReference type="Proteomes" id="UP000009097">
    <property type="component" value="Unassembled WGS sequence"/>
</dbReference>
<dbReference type="Pfam" id="PF08550">
    <property type="entry name" value="GATA_AreA"/>
    <property type="match status" value="1"/>
</dbReference>
<dbReference type="KEGG" id="fox:FOXG_22220"/>
<sequence>MDLSCSPASARDISTLFDYDEETYLVEPSAEHAWLLQLLKDRFLVARDDGLEHRLNLKAGDSYNALPVDNDNPADMSMGGSPVLGEFHERADDDTAISAQPWMNVDYLAHDWKEEDIWSSWKYITSRRGELPNSARLENACWRTWTKCKNKLKTVSPKMLNWLKDNDVSWLYGPLQPGASKIYCTQTGPSGTSLFRPNSLVNINRKPILKKSSVSDIVLQRPLSMSPLLQQATPVAQARQKGSWRLKDLSFDRAATTDHAVFPFPSTPMSRDTSSMLPSSASTRISSPGVERKHIHFNYKVEQCIAVEVKGDDDDGDISTDTHSEDGIIMKLDRPRKPAKEGNLLLSDGITIAMLPSTTLKDREHILEVPGTATHHTSSALHSHPVSPFSPQETARLPKALGRFSQDLMDADTDSAWYSSGSFEEHDPHHFTFTDSLTAEPAGMRRTPSGIFMPYEEAVTSPNKGVFCRIIDIVNTARDMAYVIWNSDWR</sequence>
<dbReference type="PANTHER" id="PTHR28051">
    <property type="entry name" value="PROTEIN MTL1-RELATED"/>
    <property type="match status" value="1"/>
</dbReference>
<dbReference type="GO" id="GO:0005773">
    <property type="term" value="C:vacuole"/>
    <property type="evidence" value="ECO:0007669"/>
    <property type="project" value="GOC"/>
</dbReference>
<dbReference type="PANTHER" id="PTHR28051:SF1">
    <property type="entry name" value="PROTEIN MTL1-RELATED"/>
    <property type="match status" value="1"/>
</dbReference>
<dbReference type="InterPro" id="IPR013860">
    <property type="entry name" value="AreA_GATA"/>
</dbReference>
<dbReference type="AlphaFoldDB" id="A0A0J9W6U6"/>
<dbReference type="GeneID" id="28962926"/>
<feature type="domain" description="Nitrogen regulatory protein areA GATA-like" evidence="2">
    <location>
        <begin position="120"/>
        <end position="147"/>
    </location>
</feature>
<evidence type="ECO:0000256" key="1">
    <source>
        <dbReference type="SAM" id="MobiDB-lite"/>
    </source>
</evidence>
<evidence type="ECO:0000313" key="4">
    <source>
        <dbReference type="EMBL" id="KNB18401.1"/>
    </source>
</evidence>
<feature type="region of interest" description="Disordered" evidence="1">
    <location>
        <begin position="262"/>
        <end position="287"/>
    </location>
</feature>
<dbReference type="GeneID" id="28962799"/>
<dbReference type="GO" id="GO:0007039">
    <property type="term" value="P:protein catabolic process in the vacuole"/>
    <property type="evidence" value="ECO:0007669"/>
    <property type="project" value="TreeGrafter"/>
</dbReference>
<evidence type="ECO:0000313" key="3">
    <source>
        <dbReference type="EMBL" id="KNB17890.1"/>
    </source>
</evidence>
<protein>
    <recommendedName>
        <fullName evidence="2">Nitrogen regulatory protein areA GATA-like domain-containing protein</fullName>
    </recommendedName>
</protein>
<dbReference type="VEuPathDB" id="FungiDB:FOXG_22093"/>
<dbReference type="InterPro" id="IPR052292">
    <property type="entry name" value="Glucose_repression_reg"/>
</dbReference>
<reference evidence="4" key="1">
    <citation type="submission" date="2007-04" db="EMBL/GenBank/DDBJ databases">
        <authorList>
            <consortium name="The Broad Institute Genome Sequencing Platform"/>
            <person name="Birren B."/>
            <person name="Lander E."/>
            <person name="Galagan J."/>
            <person name="Nusbaum C."/>
            <person name="Devon K."/>
            <person name="Ma L.-J."/>
            <person name="Jaffe D."/>
            <person name="Butler J."/>
            <person name="Alvarez P."/>
            <person name="Gnerre S."/>
            <person name="Grabherr M."/>
            <person name="Kleber M."/>
            <person name="Mauceli E."/>
            <person name="Brockman W."/>
            <person name="MacCallum I.A."/>
            <person name="Young S."/>
            <person name="LaButti K."/>
            <person name="DeCaprio D."/>
            <person name="Crawford M."/>
            <person name="Koehrsen M."/>
            <person name="Engels R."/>
            <person name="Montgomery P."/>
            <person name="Pearson M."/>
            <person name="Howarth C."/>
            <person name="Larson L."/>
            <person name="White J."/>
            <person name="O'Leary S."/>
            <person name="Kodira C."/>
            <person name="Zeng Q."/>
            <person name="Yandava C."/>
            <person name="Alvarado L."/>
            <person name="Kistler C."/>
            <person name="Shim W.-B."/>
            <person name="Kang S."/>
            <person name="Woloshuk C."/>
        </authorList>
    </citation>
    <scope>NUCLEOTIDE SEQUENCE</scope>
    <source>
        <strain evidence="4">4287</strain>
    </source>
</reference>
<dbReference type="VEuPathDB" id="FungiDB:FOXG_22220"/>
<proteinExistence type="predicted"/>
<evidence type="ECO:0000259" key="2">
    <source>
        <dbReference type="Pfam" id="PF08550"/>
    </source>
</evidence>
<dbReference type="RefSeq" id="XP_018255935.1">
    <property type="nucleotide sequence ID" value="XM_018402478.1"/>
</dbReference>
<reference evidence="4" key="2">
    <citation type="journal article" date="2010" name="Nature">
        <title>Comparative genomics reveals mobile pathogenicity chromosomes in Fusarium.</title>
        <authorList>
            <person name="Ma L.J."/>
            <person name="van der Does H.C."/>
            <person name="Borkovich K.A."/>
            <person name="Coleman J.J."/>
            <person name="Daboussi M.J."/>
            <person name="Di Pietro A."/>
            <person name="Dufresne M."/>
            <person name="Freitag M."/>
            <person name="Grabherr M."/>
            <person name="Henrissat B."/>
            <person name="Houterman P.M."/>
            <person name="Kang S."/>
            <person name="Shim W.B."/>
            <person name="Woloshuk C."/>
            <person name="Xie X."/>
            <person name="Xu J.R."/>
            <person name="Antoniw J."/>
            <person name="Baker S.E."/>
            <person name="Bluhm B.H."/>
            <person name="Breakspear A."/>
            <person name="Brown D.W."/>
            <person name="Butchko R.A."/>
            <person name="Chapman S."/>
            <person name="Coulson R."/>
            <person name="Coutinho P.M."/>
            <person name="Danchin E.G."/>
            <person name="Diener A."/>
            <person name="Gale L.R."/>
            <person name="Gardiner D.M."/>
            <person name="Goff S."/>
            <person name="Hammond-Kosack K.E."/>
            <person name="Hilburn K."/>
            <person name="Hua-Van A."/>
            <person name="Jonkers W."/>
            <person name="Kazan K."/>
            <person name="Kodira C.D."/>
            <person name="Koehrsen M."/>
            <person name="Kumar L."/>
            <person name="Lee Y.H."/>
            <person name="Li L."/>
            <person name="Manners J.M."/>
            <person name="Miranda-Saavedra D."/>
            <person name="Mukherjee M."/>
            <person name="Park G."/>
            <person name="Park J."/>
            <person name="Park S.Y."/>
            <person name="Proctor R.H."/>
            <person name="Regev A."/>
            <person name="Ruiz-Roldan M.C."/>
            <person name="Sain D."/>
            <person name="Sakthikumar S."/>
            <person name="Sykes S."/>
            <person name="Schwartz D.C."/>
            <person name="Turgeon B.G."/>
            <person name="Wapinski I."/>
            <person name="Yoder O."/>
            <person name="Young S."/>
            <person name="Zeng Q."/>
            <person name="Zhou S."/>
            <person name="Galagan J."/>
            <person name="Cuomo C.A."/>
            <person name="Kistler H.C."/>
            <person name="Rep M."/>
        </authorList>
    </citation>
    <scope>NUCLEOTIDE SEQUENCE [LARGE SCALE GENOMIC DNA]</scope>
    <source>
        <strain evidence="4">4287</strain>
    </source>
</reference>
<gene>
    <name evidence="3" type="ORF">FOXG_22093</name>
    <name evidence="4" type="ORF">FOXG_22220</name>
</gene>
<accession>A0A0J9W6U6</accession>
<dbReference type="OrthoDB" id="5563539at2759"/>
<name>A0A0J9W6U6_FUSO4</name>
<dbReference type="KEGG" id="fox:FOXG_22093"/>
<dbReference type="EMBL" id="DS231723">
    <property type="protein sequence ID" value="KNB17890.1"/>
    <property type="molecule type" value="Genomic_DNA"/>
</dbReference>